<dbReference type="Pfam" id="PF00009">
    <property type="entry name" value="GTP_EFTU"/>
    <property type="match status" value="1"/>
</dbReference>
<dbReference type="InterPro" id="IPR009000">
    <property type="entry name" value="Transl_B-barrel_sf"/>
</dbReference>
<dbReference type="InterPro" id="IPR047872">
    <property type="entry name" value="EFG_IV"/>
</dbReference>
<dbReference type="Gene3D" id="3.30.70.240">
    <property type="match status" value="1"/>
</dbReference>
<dbReference type="Pfam" id="PF00679">
    <property type="entry name" value="EFG_C"/>
    <property type="match status" value="1"/>
</dbReference>
<dbReference type="InterPro" id="IPR000640">
    <property type="entry name" value="EFG_V-like"/>
</dbReference>
<protein>
    <recommendedName>
        <fullName evidence="8 9">Elongation factor G</fullName>
        <shortName evidence="8">EF-G</shortName>
    </recommendedName>
</protein>
<keyword evidence="4 8" id="KW-0251">Elongation factor</keyword>
<evidence type="ECO:0000256" key="6">
    <source>
        <dbReference type="ARBA" id="ARBA00023134"/>
    </source>
</evidence>
<dbReference type="SUPFAM" id="SSF54980">
    <property type="entry name" value="EF-G C-terminal domain-like"/>
    <property type="match status" value="2"/>
</dbReference>
<dbReference type="AlphaFoldDB" id="A0A2M9ZFV4"/>
<sequence>MSTAVADFKPSEKLLKTRNIGISAHIDSGKTTLTERILFYTNRIHAIHEVRGKDGVGAKMDSMELERERGITIQSAATYCQWKGHTINIIDTPGHVDFTVEVERSLRVLDSAILVLCGVAGVQSQSITVDRQMRRYNVPRVAFINKLDRTGANPFRVIDQLREKLKHNAVPVQIPIGLENDLQGIVDLVTMKAVYFEGKDGMEITEKEIPAELQELAQKKREELLDAASMFSDELTEAMLEGEPTVEQIKTAIRNGAIALKLTPVFMGSAFKNKGVQKLLDGVLDYLASPVDVVNSALDIKNESEKIVLPSDKDKPLVCLAFKLEDGRYGQLTYVRIYQGRIQKGMTIYNMSTNKKHNVGRLCRMHSDEMEDIDSAEAGDIIALFGIDCASGDTFTDGKMNVSMESMFVPAPVISLTIEAKESKHLNNLAKALNRFTKEDPTFQTHVDQESGQTIIKGMGELHLEVYIERMRREYGVELITGAPQVAYRETITNRADFDYTHKKQTGGQGQFGRVAGFIEPIPLEEGKDYEFVNSVVGGAIPREYISSVDKGFKSCLERGSMIGFPIIGVKLTINDGSYHDVDSSDMAFQIAGRYAFRQGFSKASPQILEPIMRVEVDGPAEFQGAILASLNQRRGMILNTTEQDGYCKVEAEVPLADMFGYSTVIRSSTQGKAEFSMEFSRYAPVPRNVAEELMKKYKPNTKDED</sequence>
<dbReference type="CDD" id="cd01434">
    <property type="entry name" value="EFG_mtEFG1_IV"/>
    <property type="match status" value="1"/>
</dbReference>
<dbReference type="InterPro" id="IPR005225">
    <property type="entry name" value="Small_GTP-bd"/>
</dbReference>
<dbReference type="GO" id="GO:0003924">
    <property type="term" value="F:GTPase activity"/>
    <property type="evidence" value="ECO:0007669"/>
    <property type="project" value="InterPro"/>
</dbReference>
<comment type="function">
    <text evidence="7 8">Catalyzes the GTP-dependent ribosomal translocation step during translation elongation. During this step, the ribosome changes from the pre-translocational (PRE) to the post-translocational (POST) state as the newly formed A-site-bound peptidyl-tRNA and P-site-bound deacylated tRNA move to the P and E sites, respectively. Catalyzes the coordinated movement of the two tRNA molecules, the mRNA and conformational changes in the ribosome.</text>
</comment>
<evidence type="ECO:0000256" key="7">
    <source>
        <dbReference type="ARBA" id="ARBA00024731"/>
    </source>
</evidence>
<evidence type="ECO:0000256" key="4">
    <source>
        <dbReference type="ARBA" id="ARBA00022768"/>
    </source>
</evidence>
<dbReference type="SMART" id="SM00889">
    <property type="entry name" value="EFG_IV"/>
    <property type="match status" value="1"/>
</dbReference>
<dbReference type="InterPro" id="IPR014721">
    <property type="entry name" value="Ribsml_uS5_D2-typ_fold_subgr"/>
</dbReference>
<dbReference type="FunFam" id="3.40.50.300:FF:001393">
    <property type="entry name" value="Elongation factor G"/>
    <property type="match status" value="1"/>
</dbReference>
<dbReference type="NCBIfam" id="TIGR00231">
    <property type="entry name" value="small_GTP"/>
    <property type="match status" value="1"/>
</dbReference>
<dbReference type="SMR" id="A0A2M9ZFV4"/>
<keyword evidence="5 8" id="KW-0648">Protein biosynthesis</keyword>
<dbReference type="GO" id="GO:0003746">
    <property type="term" value="F:translation elongation factor activity"/>
    <property type="evidence" value="ECO:0007669"/>
    <property type="project" value="UniProtKB-UniRule"/>
</dbReference>
<dbReference type="Gene3D" id="3.30.70.870">
    <property type="entry name" value="Elongation Factor G (Translational Gtpase), domain 3"/>
    <property type="match status" value="1"/>
</dbReference>
<feature type="binding site" evidence="8">
    <location>
        <begin position="24"/>
        <end position="31"/>
    </location>
    <ligand>
        <name>GTP</name>
        <dbReference type="ChEBI" id="CHEBI:37565"/>
    </ligand>
</feature>
<dbReference type="HAMAP" id="MF_00054_B">
    <property type="entry name" value="EF_G_EF_2_B"/>
    <property type="match status" value="1"/>
</dbReference>
<comment type="subcellular location">
    <subcellularLocation>
        <location evidence="8">Cytoplasm</location>
    </subcellularLocation>
</comment>
<keyword evidence="6 8" id="KW-0342">GTP-binding</keyword>
<dbReference type="FunFam" id="3.30.230.10:FF:000003">
    <property type="entry name" value="Elongation factor G"/>
    <property type="match status" value="1"/>
</dbReference>
<dbReference type="InterPro" id="IPR031157">
    <property type="entry name" value="G_TR_CS"/>
</dbReference>
<dbReference type="InterPro" id="IPR041095">
    <property type="entry name" value="EFG_II"/>
</dbReference>
<dbReference type="Gene3D" id="3.30.230.10">
    <property type="match status" value="1"/>
</dbReference>
<dbReference type="SUPFAM" id="SSF50447">
    <property type="entry name" value="Translation proteins"/>
    <property type="match status" value="1"/>
</dbReference>
<dbReference type="InterPro" id="IPR004540">
    <property type="entry name" value="Transl_elong_EFG/EF2"/>
</dbReference>
<reference evidence="11 14" key="2">
    <citation type="submission" date="2024-09" db="EMBL/GenBank/DDBJ databases">
        <title>Taxonomic and Genotyping Characterization of Leptospira Strains isolated from Multiple Sources in Colombia highlights the importance of intermediate species.</title>
        <authorList>
            <person name="Torres Higuera L."/>
            <person name="Rojas Tapias D."/>
            <person name="Jimenez Velasquez S."/>
            <person name="Renjifo Ibanez C."/>
        </authorList>
    </citation>
    <scope>NUCLEOTIDE SEQUENCE [LARGE SCALE GENOMIC DNA]</scope>
    <source>
        <strain evidence="11 14">Lep080</strain>
    </source>
</reference>
<dbReference type="RefSeq" id="WP_040509110.1">
    <property type="nucleotide sequence ID" value="NZ_JBHILI010000001.1"/>
</dbReference>
<dbReference type="FunFam" id="3.30.70.870:FF:000001">
    <property type="entry name" value="Elongation factor G"/>
    <property type="match status" value="1"/>
</dbReference>
<keyword evidence="2 8" id="KW-0963">Cytoplasm</keyword>
<dbReference type="Pfam" id="PF14492">
    <property type="entry name" value="EFG_III"/>
    <property type="match status" value="1"/>
</dbReference>
<dbReference type="GO" id="GO:0005737">
    <property type="term" value="C:cytoplasm"/>
    <property type="evidence" value="ECO:0007669"/>
    <property type="project" value="UniProtKB-SubCell"/>
</dbReference>
<dbReference type="EMBL" id="NPDT01000001">
    <property type="protein sequence ID" value="PJZ67308.1"/>
    <property type="molecule type" value="Genomic_DNA"/>
</dbReference>
<dbReference type="Proteomes" id="UP000231912">
    <property type="component" value="Unassembled WGS sequence"/>
</dbReference>
<proteinExistence type="inferred from homology"/>
<comment type="caution">
    <text evidence="12">The sequence shown here is derived from an EMBL/GenBank/DDBJ whole genome shotgun (WGS) entry which is preliminary data.</text>
</comment>
<dbReference type="CDD" id="cd04091">
    <property type="entry name" value="mtEFG1_II_like"/>
    <property type="match status" value="1"/>
</dbReference>
<dbReference type="Pfam" id="PF03764">
    <property type="entry name" value="EFG_IV"/>
    <property type="match status" value="1"/>
</dbReference>
<feature type="binding site" evidence="8">
    <location>
        <begin position="145"/>
        <end position="148"/>
    </location>
    <ligand>
        <name>GTP</name>
        <dbReference type="ChEBI" id="CHEBI:37565"/>
    </ligand>
</feature>
<evidence type="ECO:0000256" key="5">
    <source>
        <dbReference type="ARBA" id="ARBA00022917"/>
    </source>
</evidence>
<comment type="similarity">
    <text evidence="1 8">Belongs to the TRAFAC class translation factor GTPase superfamily. Classic translation factor GTPase family. EF-G/EF-2 subfamily.</text>
</comment>
<dbReference type="EMBL" id="JBHILJ010000001">
    <property type="protein sequence ID" value="MFB5735391.1"/>
    <property type="molecule type" value="Genomic_DNA"/>
</dbReference>
<dbReference type="InterPro" id="IPR035647">
    <property type="entry name" value="EFG_III/V"/>
</dbReference>
<dbReference type="CDD" id="cd16262">
    <property type="entry name" value="EFG_III"/>
    <property type="match status" value="1"/>
</dbReference>
<dbReference type="CDD" id="cd01886">
    <property type="entry name" value="EF-G"/>
    <property type="match status" value="1"/>
</dbReference>
<organism evidence="12 13">
    <name type="scientific">Leptospira wolffii</name>
    <dbReference type="NCBI Taxonomy" id="409998"/>
    <lineage>
        <taxon>Bacteria</taxon>
        <taxon>Pseudomonadati</taxon>
        <taxon>Spirochaetota</taxon>
        <taxon>Spirochaetia</taxon>
        <taxon>Leptospirales</taxon>
        <taxon>Leptospiraceae</taxon>
        <taxon>Leptospira</taxon>
    </lineage>
</organism>
<dbReference type="InterPro" id="IPR000795">
    <property type="entry name" value="T_Tr_GTP-bd_dom"/>
</dbReference>
<evidence type="ECO:0000256" key="3">
    <source>
        <dbReference type="ARBA" id="ARBA00022741"/>
    </source>
</evidence>
<dbReference type="FunFam" id="3.30.70.240:FF:000001">
    <property type="entry name" value="Elongation factor G"/>
    <property type="match status" value="1"/>
</dbReference>
<dbReference type="InterPro" id="IPR020568">
    <property type="entry name" value="Ribosomal_Su5_D2-typ_SF"/>
</dbReference>
<evidence type="ECO:0000256" key="9">
    <source>
        <dbReference type="NCBIfam" id="TIGR00484"/>
    </source>
</evidence>
<dbReference type="SMART" id="SM00838">
    <property type="entry name" value="EFG_C"/>
    <property type="match status" value="1"/>
</dbReference>
<gene>
    <name evidence="8 11" type="primary">fusA</name>
    <name evidence="11" type="ORF">ACE5IX_02665</name>
    <name evidence="12" type="ORF">CH371_04500</name>
</gene>
<dbReference type="SUPFAM" id="SSF52540">
    <property type="entry name" value="P-loop containing nucleoside triphosphate hydrolases"/>
    <property type="match status" value="1"/>
</dbReference>
<dbReference type="PROSITE" id="PS51722">
    <property type="entry name" value="G_TR_2"/>
    <property type="match status" value="1"/>
</dbReference>
<dbReference type="InterPro" id="IPR009022">
    <property type="entry name" value="EFG_III"/>
</dbReference>
<dbReference type="InterPro" id="IPR005517">
    <property type="entry name" value="Transl_elong_EFG/EF2_IV"/>
</dbReference>
<accession>A0A2M9ZFV4</accession>
<evidence type="ECO:0000313" key="11">
    <source>
        <dbReference type="EMBL" id="MFB5735391.1"/>
    </source>
</evidence>
<evidence type="ECO:0000256" key="8">
    <source>
        <dbReference type="HAMAP-Rule" id="MF_00054"/>
    </source>
</evidence>
<dbReference type="InterPro" id="IPR004161">
    <property type="entry name" value="EFTu-like_2"/>
</dbReference>
<evidence type="ECO:0000313" key="13">
    <source>
        <dbReference type="Proteomes" id="UP000231912"/>
    </source>
</evidence>
<dbReference type="PRINTS" id="PR00315">
    <property type="entry name" value="ELONGATNFCT"/>
</dbReference>
<dbReference type="SUPFAM" id="SSF54211">
    <property type="entry name" value="Ribosomal protein S5 domain 2-like"/>
    <property type="match status" value="1"/>
</dbReference>
<name>A0A2M9ZFV4_9LEPT</name>
<evidence type="ECO:0000313" key="14">
    <source>
        <dbReference type="Proteomes" id="UP001580391"/>
    </source>
</evidence>
<evidence type="ECO:0000256" key="2">
    <source>
        <dbReference type="ARBA" id="ARBA00022490"/>
    </source>
</evidence>
<dbReference type="Gene3D" id="2.40.30.10">
    <property type="entry name" value="Translation factors"/>
    <property type="match status" value="1"/>
</dbReference>
<evidence type="ECO:0000256" key="1">
    <source>
        <dbReference type="ARBA" id="ARBA00005870"/>
    </source>
</evidence>
<dbReference type="Gene3D" id="3.40.50.300">
    <property type="entry name" value="P-loop containing nucleotide triphosphate hydrolases"/>
    <property type="match status" value="1"/>
</dbReference>
<evidence type="ECO:0000313" key="12">
    <source>
        <dbReference type="EMBL" id="PJZ67308.1"/>
    </source>
</evidence>
<dbReference type="NCBIfam" id="TIGR00484">
    <property type="entry name" value="EF-G"/>
    <property type="match status" value="1"/>
</dbReference>
<dbReference type="PROSITE" id="PS00301">
    <property type="entry name" value="G_TR_1"/>
    <property type="match status" value="1"/>
</dbReference>
<dbReference type="FunFam" id="2.40.30.10:FF:000022">
    <property type="entry name" value="Elongation factor G, mitochondrial"/>
    <property type="match status" value="1"/>
</dbReference>
<feature type="domain" description="Tr-type G" evidence="10">
    <location>
        <begin position="15"/>
        <end position="291"/>
    </location>
</feature>
<dbReference type="Proteomes" id="UP001580391">
    <property type="component" value="Unassembled WGS sequence"/>
</dbReference>
<dbReference type="Pfam" id="PF03144">
    <property type="entry name" value="GTP_EFTU_D2"/>
    <property type="match status" value="1"/>
</dbReference>
<dbReference type="PANTHER" id="PTHR43636:SF2">
    <property type="entry name" value="ELONGATION FACTOR G, MITOCHONDRIAL"/>
    <property type="match status" value="1"/>
</dbReference>
<dbReference type="InterPro" id="IPR027417">
    <property type="entry name" value="P-loop_NTPase"/>
</dbReference>
<evidence type="ECO:0000259" key="10">
    <source>
        <dbReference type="PROSITE" id="PS51722"/>
    </source>
</evidence>
<dbReference type="PANTHER" id="PTHR43636">
    <property type="entry name" value="ELONGATION FACTOR G, MITOCHONDRIAL"/>
    <property type="match status" value="1"/>
</dbReference>
<dbReference type="NCBIfam" id="NF009381">
    <property type="entry name" value="PRK12740.1-5"/>
    <property type="match status" value="1"/>
</dbReference>
<keyword evidence="14" id="KW-1185">Reference proteome</keyword>
<reference evidence="12 13" key="1">
    <citation type="submission" date="2017-07" db="EMBL/GenBank/DDBJ databases">
        <title>Leptospira spp. isolated from tropical soils.</title>
        <authorList>
            <person name="Thibeaux R."/>
            <person name="Iraola G."/>
            <person name="Ferres I."/>
            <person name="Bierque E."/>
            <person name="Girault D."/>
            <person name="Soupe-Gilbert M.-E."/>
            <person name="Picardeau M."/>
            <person name="Goarant C."/>
        </authorList>
    </citation>
    <scope>NUCLEOTIDE SEQUENCE [LARGE SCALE GENOMIC DNA]</scope>
    <source>
        <strain evidence="12 13">FH2-C-A2</strain>
    </source>
</reference>
<keyword evidence="3 8" id="KW-0547">Nucleotide-binding</keyword>
<feature type="binding site" evidence="8">
    <location>
        <begin position="91"/>
        <end position="95"/>
    </location>
    <ligand>
        <name>GTP</name>
        <dbReference type="ChEBI" id="CHEBI:37565"/>
    </ligand>
</feature>
<dbReference type="GO" id="GO:0005525">
    <property type="term" value="F:GTP binding"/>
    <property type="evidence" value="ECO:0007669"/>
    <property type="project" value="UniProtKB-UniRule"/>
</dbReference>